<dbReference type="AlphaFoldDB" id="A0A3E4N426"/>
<dbReference type="EMBL" id="QSQT01000008">
    <property type="protein sequence ID" value="RGK56836.1"/>
    <property type="molecule type" value="Genomic_DNA"/>
</dbReference>
<keyword evidence="2" id="KW-0472">Membrane</keyword>
<feature type="region of interest" description="Disordered" evidence="1">
    <location>
        <begin position="128"/>
        <end position="149"/>
    </location>
</feature>
<feature type="transmembrane region" description="Helical" evidence="2">
    <location>
        <begin position="462"/>
        <end position="482"/>
    </location>
</feature>
<dbReference type="EMBL" id="QSTF01000038">
    <property type="protein sequence ID" value="RGM37116.1"/>
    <property type="molecule type" value="Genomic_DNA"/>
</dbReference>
<protein>
    <submittedName>
        <fullName evidence="4">Protein BatD</fullName>
    </submittedName>
</protein>
<name>A0A3E4N426_9BACT</name>
<dbReference type="Pfam" id="PF13584">
    <property type="entry name" value="BatD"/>
    <property type="match status" value="3"/>
</dbReference>
<evidence type="ECO:0000256" key="1">
    <source>
        <dbReference type="SAM" id="MobiDB-lite"/>
    </source>
</evidence>
<proteinExistence type="predicted"/>
<accession>A0A3E4N426</accession>
<evidence type="ECO:0000313" key="7">
    <source>
        <dbReference type="Proteomes" id="UP000260862"/>
    </source>
</evidence>
<evidence type="ECO:0000313" key="6">
    <source>
        <dbReference type="Proteomes" id="UP000260780"/>
    </source>
</evidence>
<dbReference type="Proteomes" id="UP000260862">
    <property type="component" value="Unassembled WGS sequence"/>
</dbReference>
<dbReference type="PANTHER" id="PTHR40940:SF2">
    <property type="entry name" value="BATD"/>
    <property type="match status" value="1"/>
</dbReference>
<evidence type="ECO:0000256" key="2">
    <source>
        <dbReference type="SAM" id="Phobius"/>
    </source>
</evidence>
<keyword evidence="3" id="KW-0732">Signal</keyword>
<reference evidence="6 7" key="1">
    <citation type="submission" date="2018-08" db="EMBL/GenBank/DDBJ databases">
        <title>A genome reference for cultivated species of the human gut microbiota.</title>
        <authorList>
            <person name="Zou Y."/>
            <person name="Xue W."/>
            <person name="Luo G."/>
        </authorList>
    </citation>
    <scope>NUCLEOTIDE SEQUENCE [LARGE SCALE GENOMIC DNA]</scope>
    <source>
        <strain evidence="5 6">OM08-14</strain>
        <strain evidence="4 7">TF10-3AC</strain>
    </source>
</reference>
<organism evidence="4 7">
    <name type="scientific">Phocaeicola plebeius</name>
    <dbReference type="NCBI Taxonomy" id="310297"/>
    <lineage>
        <taxon>Bacteria</taxon>
        <taxon>Pseudomonadati</taxon>
        <taxon>Bacteroidota</taxon>
        <taxon>Bacteroidia</taxon>
        <taxon>Bacteroidales</taxon>
        <taxon>Bacteroidaceae</taxon>
        <taxon>Phocaeicola</taxon>
    </lineage>
</organism>
<keyword evidence="2" id="KW-0812">Transmembrane</keyword>
<dbReference type="STRING" id="310297.BHV76_08350"/>
<evidence type="ECO:0000313" key="4">
    <source>
        <dbReference type="EMBL" id="RGK56836.1"/>
    </source>
</evidence>
<keyword evidence="7" id="KW-1185">Reference proteome</keyword>
<feature type="chain" id="PRO_5041810538" evidence="3">
    <location>
        <begin position="20"/>
        <end position="609"/>
    </location>
</feature>
<gene>
    <name evidence="5" type="ORF">DXC17_12560</name>
    <name evidence="4" type="ORF">DXD04_05800</name>
</gene>
<dbReference type="PANTHER" id="PTHR40940">
    <property type="entry name" value="PROTEIN BATD-RELATED"/>
    <property type="match status" value="1"/>
</dbReference>
<comment type="caution">
    <text evidence="4">The sequence shown here is derived from an EMBL/GenBank/DDBJ whole genome shotgun (WGS) entry which is preliminary data.</text>
</comment>
<dbReference type="RefSeq" id="WP_117671657.1">
    <property type="nucleotide sequence ID" value="NZ_CABOGR010000008.1"/>
</dbReference>
<evidence type="ECO:0000313" key="5">
    <source>
        <dbReference type="EMBL" id="RGM37116.1"/>
    </source>
</evidence>
<dbReference type="Proteomes" id="UP000260780">
    <property type="component" value="Unassembled WGS sequence"/>
</dbReference>
<sequence length="609" mass="67065">MRKIIFLLFTILAAWQVKAADKVRFVAEAADVVVSGDQVRLVFTVNSQDIKDFRAPSIKGFDVLMGPSRSQQSSIQIINGKRTSNSSTAFTYILLAGNPGTYTIPAASVEVNGEKVFSNAISIKVLPQDQTSGNSGNNGGGSASSSRSQAAGSRISANDLFITATASKTTVHEQEAILLTYKVYTVVNLRQLYGKMPDLKGFHTQEVELPQQKTFTLEHYKGRNYNTTVWSQYVLFPQQTGKLEIPSITFDGVVAQQTISDDPFDAFFNGGGYVEVKKKITTPKVVINVQLLPAKPAGFSGAVGEFKLASSINATDVKTNDAVTIKLTLSGTGNMKLIGTPEVKFPQDFEIYDPKVTDDYKLTNSGLTGTKTFEYLAIPRHAGNFTIPAIEFTYFDLKSNSYKTLKTEAYNLKVAKGQGNADQVISDFTNKESVKMLGKDIRFIKLGDSSLRPKGDFFFGTVGYYLCYLIPLLLFVVFAVIYRQKALENANVAKVKTKKANKVATRRMKLAGKLLAENKKNEFYDEVLKALWGYISDKLSIPVSQLSKDNIEAELTNYGVQEALIAEFIGVLNECEYARYAPGNENEAMDKVYSASVEVISKMENSIKH</sequence>
<feature type="signal peptide" evidence="3">
    <location>
        <begin position="1"/>
        <end position="19"/>
    </location>
</feature>
<dbReference type="InterPro" id="IPR025738">
    <property type="entry name" value="BatD"/>
</dbReference>
<keyword evidence="2" id="KW-1133">Transmembrane helix</keyword>
<evidence type="ECO:0000256" key="3">
    <source>
        <dbReference type="SAM" id="SignalP"/>
    </source>
</evidence>